<keyword evidence="2" id="KW-0677">Repeat</keyword>
<keyword evidence="7" id="KW-1185">Reference proteome</keyword>
<evidence type="ECO:0000256" key="1">
    <source>
        <dbReference type="ARBA" id="ARBA00022574"/>
    </source>
</evidence>
<protein>
    <submittedName>
        <fullName evidence="6">Uncharacterized protein</fullName>
    </submittedName>
</protein>
<evidence type="ECO:0000313" key="6">
    <source>
        <dbReference type="EMBL" id="KAF9607757.1"/>
    </source>
</evidence>
<feature type="repeat" description="WD" evidence="3">
    <location>
        <begin position="62"/>
        <end position="103"/>
    </location>
</feature>
<sequence>WGLSEGRFLRTIEFPSIIDALALDPGEKSFFYGSRDGKIYIAALNGESSYSSSFGMHIIGALSEHSMAVSCLALNMDGNLLVSGLVDGTIRVWDTKTLQIVRMLYLFVHFTFLSILVFVENGRSLFRNPQTAVNKQPSRRHGSSLPSPLDKYTNSKDDENDINPIITLPSLCTETPDGLLYYTSHVMNTYIKEFQQQGSSATSEMEMERVRFDSLRWPING</sequence>
<dbReference type="OrthoDB" id="6252103at2759"/>
<keyword evidence="5" id="KW-0472">Membrane</keyword>
<gene>
    <name evidence="6" type="ORF">IFM89_000104</name>
</gene>
<proteinExistence type="predicted"/>
<feature type="transmembrane region" description="Helical" evidence="5">
    <location>
        <begin position="100"/>
        <end position="119"/>
    </location>
</feature>
<keyword evidence="5" id="KW-0812">Transmembrane</keyword>
<feature type="region of interest" description="Disordered" evidence="4">
    <location>
        <begin position="130"/>
        <end position="160"/>
    </location>
</feature>
<dbReference type="EMBL" id="JADFTS010000004">
    <property type="protein sequence ID" value="KAF9607757.1"/>
    <property type="molecule type" value="Genomic_DNA"/>
</dbReference>
<dbReference type="PROSITE" id="PS50082">
    <property type="entry name" value="WD_REPEATS_2"/>
    <property type="match status" value="1"/>
</dbReference>
<dbReference type="InterPro" id="IPR045227">
    <property type="entry name" value="WDR18/Ipi3/RID3"/>
</dbReference>
<evidence type="ECO:0000256" key="2">
    <source>
        <dbReference type="ARBA" id="ARBA00022737"/>
    </source>
</evidence>
<dbReference type="SMART" id="SM00320">
    <property type="entry name" value="WD40"/>
    <property type="match status" value="2"/>
</dbReference>
<dbReference type="GO" id="GO:0006364">
    <property type="term" value="P:rRNA processing"/>
    <property type="evidence" value="ECO:0007669"/>
    <property type="project" value="TreeGrafter"/>
</dbReference>
<dbReference type="Proteomes" id="UP000631114">
    <property type="component" value="Unassembled WGS sequence"/>
</dbReference>
<evidence type="ECO:0000256" key="5">
    <source>
        <dbReference type="SAM" id="Phobius"/>
    </source>
</evidence>
<evidence type="ECO:0000256" key="3">
    <source>
        <dbReference type="PROSITE-ProRule" id="PRU00221"/>
    </source>
</evidence>
<dbReference type="PROSITE" id="PS00678">
    <property type="entry name" value="WD_REPEATS_1"/>
    <property type="match status" value="1"/>
</dbReference>
<reference evidence="6 7" key="1">
    <citation type="submission" date="2020-10" db="EMBL/GenBank/DDBJ databases">
        <title>The Coptis chinensis genome and diversification of protoberbering-type alkaloids.</title>
        <authorList>
            <person name="Wang B."/>
            <person name="Shu S."/>
            <person name="Song C."/>
            <person name="Liu Y."/>
        </authorList>
    </citation>
    <scope>NUCLEOTIDE SEQUENCE [LARGE SCALE GENOMIC DNA]</scope>
    <source>
        <strain evidence="6">HL-2020</strain>
        <tissue evidence="6">Leaf</tissue>
    </source>
</reference>
<keyword evidence="1 3" id="KW-0853">WD repeat</keyword>
<evidence type="ECO:0000313" key="7">
    <source>
        <dbReference type="Proteomes" id="UP000631114"/>
    </source>
</evidence>
<dbReference type="PROSITE" id="PS50294">
    <property type="entry name" value="WD_REPEATS_REGION"/>
    <property type="match status" value="1"/>
</dbReference>
<dbReference type="Pfam" id="PF00400">
    <property type="entry name" value="WD40"/>
    <property type="match status" value="1"/>
</dbReference>
<dbReference type="GO" id="GO:0006261">
    <property type="term" value="P:DNA-templated DNA replication"/>
    <property type="evidence" value="ECO:0007669"/>
    <property type="project" value="TreeGrafter"/>
</dbReference>
<feature type="non-terminal residue" evidence="6">
    <location>
        <position position="221"/>
    </location>
</feature>
<dbReference type="InterPro" id="IPR015943">
    <property type="entry name" value="WD40/YVTN_repeat-like_dom_sf"/>
</dbReference>
<dbReference type="Gene3D" id="2.130.10.10">
    <property type="entry name" value="YVTN repeat-like/Quinoprotein amine dehydrogenase"/>
    <property type="match status" value="1"/>
</dbReference>
<dbReference type="GO" id="GO:0005656">
    <property type="term" value="C:nuclear pre-replicative complex"/>
    <property type="evidence" value="ECO:0007669"/>
    <property type="project" value="TreeGrafter"/>
</dbReference>
<dbReference type="GO" id="GO:0120330">
    <property type="term" value="C:rixosome complex"/>
    <property type="evidence" value="ECO:0007669"/>
    <property type="project" value="TreeGrafter"/>
</dbReference>
<dbReference type="PANTHER" id="PTHR18763">
    <property type="entry name" value="WD-REPEAT PROTEIN 18"/>
    <property type="match status" value="1"/>
</dbReference>
<keyword evidence="5" id="KW-1133">Transmembrane helix</keyword>
<name>A0A835I0H1_9MAGN</name>
<dbReference type="InterPro" id="IPR001680">
    <property type="entry name" value="WD40_rpt"/>
</dbReference>
<dbReference type="PANTHER" id="PTHR18763:SF0">
    <property type="entry name" value="WD REPEAT-CONTAINING PROTEIN 18"/>
    <property type="match status" value="1"/>
</dbReference>
<dbReference type="SUPFAM" id="SSF50978">
    <property type="entry name" value="WD40 repeat-like"/>
    <property type="match status" value="1"/>
</dbReference>
<accession>A0A835I0H1</accession>
<organism evidence="6 7">
    <name type="scientific">Coptis chinensis</name>
    <dbReference type="NCBI Taxonomy" id="261450"/>
    <lineage>
        <taxon>Eukaryota</taxon>
        <taxon>Viridiplantae</taxon>
        <taxon>Streptophyta</taxon>
        <taxon>Embryophyta</taxon>
        <taxon>Tracheophyta</taxon>
        <taxon>Spermatophyta</taxon>
        <taxon>Magnoliopsida</taxon>
        <taxon>Ranunculales</taxon>
        <taxon>Ranunculaceae</taxon>
        <taxon>Coptidoideae</taxon>
        <taxon>Coptis</taxon>
    </lineage>
</organism>
<dbReference type="InterPro" id="IPR019775">
    <property type="entry name" value="WD40_repeat_CS"/>
</dbReference>
<dbReference type="AlphaFoldDB" id="A0A835I0H1"/>
<comment type="caution">
    <text evidence="6">The sequence shown here is derived from an EMBL/GenBank/DDBJ whole genome shotgun (WGS) entry which is preliminary data.</text>
</comment>
<dbReference type="InterPro" id="IPR036322">
    <property type="entry name" value="WD40_repeat_dom_sf"/>
</dbReference>
<evidence type="ECO:0000256" key="4">
    <source>
        <dbReference type="SAM" id="MobiDB-lite"/>
    </source>
</evidence>